<sequence length="362" mass="40846">MAHRCYIVPPHILRHKGQYGEHEGLRAHANRTLEFDQARRSKSQTAVALQGERPQKDSPAERFLHNARHNFNEADLPGELIRKEGEGPVPDNAVNEAYDNVGIVLDFYKEHFGWKSFDNKNHDVTSTVHFGEEYENAFWDPEKRQMVFGDGDEFLNNFTGCIDVIAHEITHAVTDNGSPLDYWGMSGALNEHISDVFGIMVKQKVQNEKAGVADWLIGEDCILPGVKGTALRSMKAPGKAYDDPKFGKDPQVAHMSEYKAMFEDNGGVHIYSGIPNKAFYLVSVAFTGYSWEKAGQIWWKSLRSGRIPRKCTFEQFANVTLDVAVKEFSEDAKAKVQKAWVEVGVLKGADRPKIPKDWCNFL</sequence>
<dbReference type="Proteomes" id="UP001163324">
    <property type="component" value="Chromosome 9"/>
</dbReference>
<dbReference type="EMBL" id="CM047948">
    <property type="protein sequence ID" value="KAI9896673.1"/>
    <property type="molecule type" value="Genomic_DNA"/>
</dbReference>
<organism evidence="1 2">
    <name type="scientific">Trichothecium roseum</name>
    <dbReference type="NCBI Taxonomy" id="47278"/>
    <lineage>
        <taxon>Eukaryota</taxon>
        <taxon>Fungi</taxon>
        <taxon>Dikarya</taxon>
        <taxon>Ascomycota</taxon>
        <taxon>Pezizomycotina</taxon>
        <taxon>Sordariomycetes</taxon>
        <taxon>Hypocreomycetidae</taxon>
        <taxon>Hypocreales</taxon>
        <taxon>Hypocreales incertae sedis</taxon>
        <taxon>Trichothecium</taxon>
    </lineage>
</organism>
<gene>
    <name evidence="1" type="ORF">N3K66_008845</name>
</gene>
<comment type="caution">
    <text evidence="1">The sequence shown here is derived from an EMBL/GenBank/DDBJ whole genome shotgun (WGS) entry which is preliminary data.</text>
</comment>
<evidence type="ECO:0000313" key="1">
    <source>
        <dbReference type="EMBL" id="KAI9896673.1"/>
    </source>
</evidence>
<keyword evidence="2" id="KW-1185">Reference proteome</keyword>
<accession>A0ACC0URB9</accession>
<reference evidence="1" key="1">
    <citation type="submission" date="2022-10" db="EMBL/GenBank/DDBJ databases">
        <title>Complete Genome of Trichothecium roseum strain YXFP-22015, a Plant Pathogen Isolated from Citrus.</title>
        <authorList>
            <person name="Wang Y."/>
            <person name="Zhu L."/>
        </authorList>
    </citation>
    <scope>NUCLEOTIDE SEQUENCE</scope>
    <source>
        <strain evidence="1">YXFP-22015</strain>
    </source>
</reference>
<name>A0ACC0URB9_9HYPO</name>
<proteinExistence type="predicted"/>
<protein>
    <submittedName>
        <fullName evidence="1">Uncharacterized protein</fullName>
    </submittedName>
</protein>
<evidence type="ECO:0000313" key="2">
    <source>
        <dbReference type="Proteomes" id="UP001163324"/>
    </source>
</evidence>